<dbReference type="EMBL" id="VEPZ02001112">
    <property type="protein sequence ID" value="KAE8693895.1"/>
    <property type="molecule type" value="Genomic_DNA"/>
</dbReference>
<organism evidence="7 8">
    <name type="scientific">Hibiscus syriacus</name>
    <name type="common">Rose of Sharon</name>
    <dbReference type="NCBI Taxonomy" id="106335"/>
    <lineage>
        <taxon>Eukaryota</taxon>
        <taxon>Viridiplantae</taxon>
        <taxon>Streptophyta</taxon>
        <taxon>Embryophyta</taxon>
        <taxon>Tracheophyta</taxon>
        <taxon>Spermatophyta</taxon>
        <taxon>Magnoliopsida</taxon>
        <taxon>eudicotyledons</taxon>
        <taxon>Gunneridae</taxon>
        <taxon>Pentapetalae</taxon>
        <taxon>rosids</taxon>
        <taxon>malvids</taxon>
        <taxon>Malvales</taxon>
        <taxon>Malvaceae</taxon>
        <taxon>Malvoideae</taxon>
        <taxon>Hibiscus</taxon>
    </lineage>
</organism>
<keyword evidence="3" id="KW-0863">Zinc-finger</keyword>
<keyword evidence="7" id="KW-0808">Transferase</keyword>
<dbReference type="AlphaFoldDB" id="A0A6A2ZSQ2"/>
<evidence type="ECO:0000256" key="3">
    <source>
        <dbReference type="ARBA" id="ARBA00022771"/>
    </source>
</evidence>
<keyword evidence="7" id="KW-0418">Kinase</keyword>
<dbReference type="GO" id="GO:0008270">
    <property type="term" value="F:zinc ion binding"/>
    <property type="evidence" value="ECO:0007669"/>
    <property type="project" value="UniProtKB-KW"/>
</dbReference>
<keyword evidence="8" id="KW-1185">Reference proteome</keyword>
<keyword evidence="7" id="KW-0067">ATP-binding</keyword>
<gene>
    <name evidence="7" type="ORF">F3Y22_tig00110788pilonHSYRG00054</name>
</gene>
<evidence type="ECO:0000256" key="1">
    <source>
        <dbReference type="ARBA" id="ARBA00009374"/>
    </source>
</evidence>
<comment type="caution">
    <text evidence="7">The sequence shown here is derived from an EMBL/GenBank/DDBJ whole genome shotgun (WGS) entry which is preliminary data.</text>
</comment>
<sequence>MPFCSEECRQEQIDINEAKEKSNSLSSSMKALRKKDQRKSTTSPAKAQNYLF</sequence>
<proteinExistence type="inferred from homology"/>
<dbReference type="InterPro" id="IPR007650">
    <property type="entry name" value="Zf-FLZ_dom"/>
</dbReference>
<dbReference type="GO" id="GO:0005524">
    <property type="term" value="F:ATP binding"/>
    <property type="evidence" value="ECO:0007669"/>
    <property type="project" value="UniProtKB-KW"/>
</dbReference>
<evidence type="ECO:0000313" key="7">
    <source>
        <dbReference type="EMBL" id="KAE8693895.1"/>
    </source>
</evidence>
<reference evidence="7" key="1">
    <citation type="submission" date="2019-09" db="EMBL/GenBank/DDBJ databases">
        <title>Draft genome information of white flower Hibiscus syriacus.</title>
        <authorList>
            <person name="Kim Y.-M."/>
        </authorList>
    </citation>
    <scope>NUCLEOTIDE SEQUENCE [LARGE SCALE GENOMIC DNA]</scope>
    <source>
        <strain evidence="7">YM2019G1</strain>
    </source>
</reference>
<dbReference type="GO" id="GO:0016301">
    <property type="term" value="F:kinase activity"/>
    <property type="evidence" value="ECO:0007669"/>
    <property type="project" value="UniProtKB-KW"/>
</dbReference>
<feature type="domain" description="FLZ-type" evidence="6">
    <location>
        <begin position="1"/>
        <end position="20"/>
    </location>
</feature>
<evidence type="ECO:0000256" key="5">
    <source>
        <dbReference type="SAM" id="MobiDB-lite"/>
    </source>
</evidence>
<keyword evidence="7" id="KW-0547">Nucleotide-binding</keyword>
<evidence type="ECO:0000256" key="4">
    <source>
        <dbReference type="PROSITE-ProRule" id="PRU01131"/>
    </source>
</evidence>
<evidence type="ECO:0000313" key="8">
    <source>
        <dbReference type="Proteomes" id="UP000436088"/>
    </source>
</evidence>
<feature type="region of interest" description="Disordered" evidence="5">
    <location>
        <begin position="15"/>
        <end position="52"/>
    </location>
</feature>
<protein>
    <submittedName>
        <fullName evidence="7">ATP-binding/protein serine/threonine kinase</fullName>
    </submittedName>
</protein>
<dbReference type="PROSITE" id="PS51795">
    <property type="entry name" value="ZF_FLZ"/>
    <property type="match status" value="1"/>
</dbReference>
<keyword evidence="2" id="KW-0479">Metal-binding</keyword>
<comment type="similarity">
    <text evidence="1">Belongs to the FLZ family.</text>
</comment>
<name>A0A6A2ZSQ2_HIBSY</name>
<dbReference type="Proteomes" id="UP000436088">
    <property type="component" value="Unassembled WGS sequence"/>
</dbReference>
<accession>A0A6A2ZSQ2</accession>
<feature type="zinc finger region" description="FLZ-type" evidence="4">
    <location>
        <begin position="1"/>
        <end position="20"/>
    </location>
</feature>
<evidence type="ECO:0000259" key="6">
    <source>
        <dbReference type="PROSITE" id="PS51795"/>
    </source>
</evidence>
<dbReference type="Pfam" id="PF04570">
    <property type="entry name" value="zf-FLZ"/>
    <property type="match status" value="1"/>
</dbReference>
<keyword evidence="3" id="KW-0862">Zinc</keyword>
<feature type="compositionally biased region" description="Polar residues" evidence="5">
    <location>
        <begin position="40"/>
        <end position="52"/>
    </location>
</feature>
<evidence type="ECO:0000256" key="2">
    <source>
        <dbReference type="ARBA" id="ARBA00022723"/>
    </source>
</evidence>